<organism evidence="1">
    <name type="scientific">marine sediment metagenome</name>
    <dbReference type="NCBI Taxonomy" id="412755"/>
    <lineage>
        <taxon>unclassified sequences</taxon>
        <taxon>metagenomes</taxon>
        <taxon>ecological metagenomes</taxon>
    </lineage>
</organism>
<sequence length="24" mass="2852">NDKTVGILSKYIMWKNNIKDDEVK</sequence>
<reference evidence="1" key="1">
    <citation type="journal article" date="2015" name="Nature">
        <title>Complex archaea that bridge the gap between prokaryotes and eukaryotes.</title>
        <authorList>
            <person name="Spang A."/>
            <person name="Saw J.H."/>
            <person name="Jorgensen S.L."/>
            <person name="Zaremba-Niedzwiedzka K."/>
            <person name="Martijn J."/>
            <person name="Lind A.E."/>
            <person name="van Eijk R."/>
            <person name="Schleper C."/>
            <person name="Guy L."/>
            <person name="Ettema T.J."/>
        </authorList>
    </citation>
    <scope>NUCLEOTIDE SEQUENCE</scope>
</reference>
<feature type="non-terminal residue" evidence="1">
    <location>
        <position position="1"/>
    </location>
</feature>
<evidence type="ECO:0000313" key="1">
    <source>
        <dbReference type="EMBL" id="KKL84452.1"/>
    </source>
</evidence>
<proteinExistence type="predicted"/>
<name>A0A0F9IAK6_9ZZZZ</name>
<protein>
    <submittedName>
        <fullName evidence="1">Uncharacterized protein</fullName>
    </submittedName>
</protein>
<accession>A0A0F9IAK6</accession>
<dbReference type="EMBL" id="LAZR01021692">
    <property type="protein sequence ID" value="KKL84452.1"/>
    <property type="molecule type" value="Genomic_DNA"/>
</dbReference>
<dbReference type="AlphaFoldDB" id="A0A0F9IAK6"/>
<comment type="caution">
    <text evidence="1">The sequence shown here is derived from an EMBL/GenBank/DDBJ whole genome shotgun (WGS) entry which is preliminary data.</text>
</comment>
<gene>
    <name evidence="1" type="ORF">LCGC14_1964550</name>
</gene>